<evidence type="ECO:0000256" key="3">
    <source>
        <dbReference type="ARBA" id="ARBA00023242"/>
    </source>
</evidence>
<keyword evidence="3" id="KW-0539">Nucleus</keyword>
<sequence>MPEGLTKLVEIKDKFLRWWESLPDDIFQKDASVQSSVSRPNMHLKLEYCLVRMFAGRSFIFPKESTRSNANVSTSPADSVPRSSTSGRTNQRSILVTDCVDAALTIIDTCHLLRNTVGLARASYTEFSACRAALLVIITQCLQKKTDRLRNSLRYGMGMIKEMAAGGESARAEASLIEAFERAIARLDATEDVTGATPETDYARFKQWEKLWKTDSSVQEAGSSSLGASMPLPPQPANFSQGFMNTARNGVAPVQSAAPIFAADGSMSGLPPPADEFASLFGYGFGQGYNGLSRGTGDFW</sequence>
<dbReference type="KEGG" id="ela:UCREL1_3354"/>
<dbReference type="InterPro" id="IPR051127">
    <property type="entry name" value="Fungal_SecMet_Regulators"/>
</dbReference>
<accession>M7TSK5</accession>
<keyword evidence="2" id="KW-0804">Transcription</keyword>
<evidence type="ECO:0000313" key="6">
    <source>
        <dbReference type="Proteomes" id="UP000012174"/>
    </source>
</evidence>
<keyword evidence="6" id="KW-1185">Reference proteome</keyword>
<feature type="region of interest" description="Disordered" evidence="4">
    <location>
        <begin position="67"/>
        <end position="88"/>
    </location>
</feature>
<reference evidence="6" key="1">
    <citation type="journal article" date="2013" name="Genome Announc.">
        <title>Draft genome sequence of the grapevine dieback fungus Eutypa lata UCR-EL1.</title>
        <authorList>
            <person name="Blanco-Ulate B."/>
            <person name="Rolshausen P.E."/>
            <person name="Cantu D."/>
        </authorList>
    </citation>
    <scope>NUCLEOTIDE SEQUENCE [LARGE SCALE GENOMIC DNA]</scope>
    <source>
        <strain evidence="6">UCR-EL1</strain>
    </source>
</reference>
<gene>
    <name evidence="5" type="ORF">UCREL1_3354</name>
</gene>
<dbReference type="HOGENOM" id="CLU_927587_0_0_1"/>
<keyword evidence="1" id="KW-0805">Transcription regulation</keyword>
<evidence type="ECO:0000313" key="5">
    <source>
        <dbReference type="EMBL" id="EMR69615.1"/>
    </source>
</evidence>
<dbReference type="Proteomes" id="UP000012174">
    <property type="component" value="Unassembled WGS sequence"/>
</dbReference>
<evidence type="ECO:0000256" key="1">
    <source>
        <dbReference type="ARBA" id="ARBA00023015"/>
    </source>
</evidence>
<protein>
    <submittedName>
        <fullName evidence="5">Putative c6 transcription factor protein</fullName>
    </submittedName>
</protein>
<dbReference type="PANTHER" id="PTHR47424:SF6">
    <property type="entry name" value="PROLINE UTILIZATION TRANS-ACTIVATOR"/>
    <property type="match status" value="1"/>
</dbReference>
<proteinExistence type="predicted"/>
<dbReference type="EMBL" id="KB706044">
    <property type="protein sequence ID" value="EMR69615.1"/>
    <property type="molecule type" value="Genomic_DNA"/>
</dbReference>
<evidence type="ECO:0000256" key="4">
    <source>
        <dbReference type="SAM" id="MobiDB-lite"/>
    </source>
</evidence>
<name>M7TSK5_EUTLA</name>
<dbReference type="PANTHER" id="PTHR47424">
    <property type="entry name" value="REGULATORY PROTEIN GAL4"/>
    <property type="match status" value="1"/>
</dbReference>
<evidence type="ECO:0000256" key="2">
    <source>
        <dbReference type="ARBA" id="ARBA00023163"/>
    </source>
</evidence>
<dbReference type="eggNOG" id="ENOG502S0WX">
    <property type="taxonomic scope" value="Eukaryota"/>
</dbReference>
<dbReference type="OMA" id="REDHLLM"/>
<dbReference type="CDD" id="cd12148">
    <property type="entry name" value="fungal_TF_MHR"/>
    <property type="match status" value="1"/>
</dbReference>
<dbReference type="OrthoDB" id="3921198at2759"/>
<dbReference type="AlphaFoldDB" id="M7TSK5"/>
<organism evidence="5 6">
    <name type="scientific">Eutypa lata (strain UCR-EL1)</name>
    <name type="common">Grapevine dieback disease fungus</name>
    <name type="synonym">Eutypa armeniacae</name>
    <dbReference type="NCBI Taxonomy" id="1287681"/>
    <lineage>
        <taxon>Eukaryota</taxon>
        <taxon>Fungi</taxon>
        <taxon>Dikarya</taxon>
        <taxon>Ascomycota</taxon>
        <taxon>Pezizomycotina</taxon>
        <taxon>Sordariomycetes</taxon>
        <taxon>Xylariomycetidae</taxon>
        <taxon>Xylariales</taxon>
        <taxon>Diatrypaceae</taxon>
        <taxon>Eutypa</taxon>
    </lineage>
</organism>